<keyword evidence="4" id="KW-0963">Cytoplasm</keyword>
<comment type="catalytic activity">
    <reaction evidence="4">
        <text>a D-aminoacyl-tRNA + H2O = a tRNA + a D-alpha-amino acid + H(+)</text>
        <dbReference type="Rhea" id="RHEA:13953"/>
        <dbReference type="Rhea" id="RHEA-COMP:10123"/>
        <dbReference type="Rhea" id="RHEA-COMP:10124"/>
        <dbReference type="ChEBI" id="CHEBI:15377"/>
        <dbReference type="ChEBI" id="CHEBI:15378"/>
        <dbReference type="ChEBI" id="CHEBI:59871"/>
        <dbReference type="ChEBI" id="CHEBI:78442"/>
        <dbReference type="ChEBI" id="CHEBI:79333"/>
        <dbReference type="EC" id="3.1.1.96"/>
    </reaction>
</comment>
<dbReference type="EMBL" id="JABZFV010000251">
    <property type="protein sequence ID" value="MBF0935488.1"/>
    <property type="molecule type" value="Genomic_DNA"/>
</dbReference>
<reference evidence="5" key="1">
    <citation type="submission" date="2020-04" db="EMBL/GenBank/DDBJ databases">
        <title>Deep metagenomics examines the oral microbiome during advanced dental caries in children, revealing novel taxa and co-occurrences with host molecules.</title>
        <authorList>
            <person name="Baker J.L."/>
            <person name="Morton J.T."/>
            <person name="Dinis M."/>
            <person name="Alvarez R."/>
            <person name="Tran N.C."/>
            <person name="Knight R."/>
            <person name="Edlund A."/>
        </authorList>
    </citation>
    <scope>NUCLEOTIDE SEQUENCE</scope>
    <source>
        <strain evidence="5">JCVI_23_bin.16</strain>
    </source>
</reference>
<dbReference type="CDD" id="cd00563">
    <property type="entry name" value="Dtyr_deacylase"/>
    <property type="match status" value="1"/>
</dbReference>
<dbReference type="AlphaFoldDB" id="A0A929MQ48"/>
<dbReference type="GO" id="GO:0043908">
    <property type="term" value="F:Ser(Gly)-tRNA(Ala) hydrolase activity"/>
    <property type="evidence" value="ECO:0007669"/>
    <property type="project" value="UniProtKB-UniRule"/>
</dbReference>
<dbReference type="GO" id="GO:0000049">
    <property type="term" value="F:tRNA binding"/>
    <property type="evidence" value="ECO:0007669"/>
    <property type="project" value="UniProtKB-UniRule"/>
</dbReference>
<evidence type="ECO:0000256" key="4">
    <source>
        <dbReference type="HAMAP-Rule" id="MF_00518"/>
    </source>
</evidence>
<evidence type="ECO:0000313" key="5">
    <source>
        <dbReference type="EMBL" id="MBF0935488.1"/>
    </source>
</evidence>
<proteinExistence type="inferred from homology"/>
<keyword evidence="2 4" id="KW-0820">tRNA-binding</keyword>
<comment type="similarity">
    <text evidence="1 4">Belongs to the DTD family.</text>
</comment>
<dbReference type="GO" id="GO:0051500">
    <property type="term" value="F:D-tyrosyl-tRNA(Tyr) deacylase activity"/>
    <property type="evidence" value="ECO:0007669"/>
    <property type="project" value="TreeGrafter"/>
</dbReference>
<dbReference type="SUPFAM" id="SSF69500">
    <property type="entry name" value="DTD-like"/>
    <property type="match status" value="1"/>
</dbReference>
<comment type="subunit">
    <text evidence="4">Homodimer.</text>
</comment>
<evidence type="ECO:0000256" key="3">
    <source>
        <dbReference type="ARBA" id="ARBA00022884"/>
    </source>
</evidence>
<dbReference type="HAMAP" id="MF_00518">
    <property type="entry name" value="Deacylase_Dtd"/>
    <property type="match status" value="1"/>
</dbReference>
<organism evidence="5 6">
    <name type="scientific">Abiotrophia defectiva</name>
    <name type="common">Streptococcus defectivus</name>
    <dbReference type="NCBI Taxonomy" id="46125"/>
    <lineage>
        <taxon>Bacteria</taxon>
        <taxon>Bacillati</taxon>
        <taxon>Bacillota</taxon>
        <taxon>Bacilli</taxon>
        <taxon>Lactobacillales</taxon>
        <taxon>Aerococcaceae</taxon>
        <taxon>Abiotrophia</taxon>
    </lineage>
</organism>
<comment type="caution">
    <text evidence="5">The sequence shown here is derived from an EMBL/GenBank/DDBJ whole genome shotgun (WGS) entry which is preliminary data.</text>
</comment>
<dbReference type="GO" id="GO:0005737">
    <property type="term" value="C:cytoplasm"/>
    <property type="evidence" value="ECO:0007669"/>
    <property type="project" value="UniProtKB-SubCell"/>
</dbReference>
<comment type="subcellular location">
    <subcellularLocation>
        <location evidence="4">Cytoplasm</location>
    </subcellularLocation>
</comment>
<dbReference type="Proteomes" id="UP000757900">
    <property type="component" value="Unassembled WGS sequence"/>
</dbReference>
<comment type="catalytic activity">
    <reaction evidence="4">
        <text>glycyl-tRNA(Ala) + H2O = tRNA(Ala) + glycine + H(+)</text>
        <dbReference type="Rhea" id="RHEA:53744"/>
        <dbReference type="Rhea" id="RHEA-COMP:9657"/>
        <dbReference type="Rhea" id="RHEA-COMP:13640"/>
        <dbReference type="ChEBI" id="CHEBI:15377"/>
        <dbReference type="ChEBI" id="CHEBI:15378"/>
        <dbReference type="ChEBI" id="CHEBI:57305"/>
        <dbReference type="ChEBI" id="CHEBI:78442"/>
        <dbReference type="ChEBI" id="CHEBI:78522"/>
    </reaction>
</comment>
<dbReference type="Gene3D" id="3.50.80.10">
    <property type="entry name" value="D-tyrosyl-tRNA(Tyr) deacylase"/>
    <property type="match status" value="1"/>
</dbReference>
<dbReference type="EC" id="3.1.1.96" evidence="4"/>
<gene>
    <name evidence="4" type="primary">dtd</name>
    <name evidence="5" type="ORF">HXK00_07610</name>
</gene>
<dbReference type="GO" id="GO:0106026">
    <property type="term" value="F:Gly-tRNA(Ala) deacylase activity"/>
    <property type="evidence" value="ECO:0007669"/>
    <property type="project" value="UniProtKB-UniRule"/>
</dbReference>
<evidence type="ECO:0000256" key="2">
    <source>
        <dbReference type="ARBA" id="ARBA00022555"/>
    </source>
</evidence>
<evidence type="ECO:0000313" key="6">
    <source>
        <dbReference type="Proteomes" id="UP000757900"/>
    </source>
</evidence>
<evidence type="ECO:0000256" key="1">
    <source>
        <dbReference type="ARBA" id="ARBA00009673"/>
    </source>
</evidence>
<keyword evidence="4 5" id="KW-0378">Hydrolase</keyword>
<dbReference type="InterPro" id="IPR023509">
    <property type="entry name" value="DTD-like_sf"/>
</dbReference>
<name>A0A929MQ48_ABIDE</name>
<dbReference type="NCBIfam" id="TIGR00256">
    <property type="entry name" value="D-aminoacyl-tRNA deacylase"/>
    <property type="match status" value="1"/>
</dbReference>
<dbReference type="EC" id="3.1.1.-" evidence="4"/>
<comment type="domain">
    <text evidence="4">A Gly-cisPro motif from one monomer fits into the active site of the other monomer to allow specific chiral rejection of L-amino acids.</text>
</comment>
<sequence>MRVLIQRCRRGQVSIDGQVVGAIDRGFVLLVGVTHEDNSEDVAYCARKISKLRVFEDEQGRMNASLDSLLDGAILSISQFTLYGDVRKGNRPSFTQSARPEVAEPLYESFNQALREAGFRVETGRFGADMQVLIENDGPVTILIDSKEK</sequence>
<keyword evidence="3 4" id="KW-0694">RNA-binding</keyword>
<dbReference type="Pfam" id="PF02580">
    <property type="entry name" value="Tyr_Deacylase"/>
    <property type="match status" value="1"/>
</dbReference>
<dbReference type="GO" id="GO:0019478">
    <property type="term" value="P:D-amino acid catabolic process"/>
    <property type="evidence" value="ECO:0007669"/>
    <property type="project" value="UniProtKB-UniRule"/>
</dbReference>
<dbReference type="PANTHER" id="PTHR10472:SF5">
    <property type="entry name" value="D-AMINOACYL-TRNA DEACYLASE 1"/>
    <property type="match status" value="1"/>
</dbReference>
<protein>
    <recommendedName>
        <fullName evidence="4">D-aminoacyl-tRNA deacylase</fullName>
        <shortName evidence="4">DTD</shortName>
        <ecNumber evidence="4">3.1.1.96</ecNumber>
    </recommendedName>
    <alternativeName>
        <fullName evidence="4">Gly-tRNA(Ala) deacylase</fullName>
        <ecNumber evidence="4">3.1.1.-</ecNumber>
    </alternativeName>
</protein>
<dbReference type="PANTHER" id="PTHR10472">
    <property type="entry name" value="D-TYROSYL-TRNA TYR DEACYLASE"/>
    <property type="match status" value="1"/>
</dbReference>
<dbReference type="InterPro" id="IPR003732">
    <property type="entry name" value="Daa-tRNA_deacyls_DTD"/>
</dbReference>
<dbReference type="FunFam" id="3.50.80.10:FF:000001">
    <property type="entry name" value="D-aminoacyl-tRNA deacylase"/>
    <property type="match status" value="1"/>
</dbReference>
<feature type="short sequence motif" description="Gly-cisPro motif, important for rejection of L-amino acids" evidence="4">
    <location>
        <begin position="138"/>
        <end position="139"/>
    </location>
</feature>
<comment type="function">
    <text evidence="4">An aminoacyl-tRNA editing enzyme that deacylates mischarged D-aminoacyl-tRNAs. Also deacylates mischarged glycyl-tRNA(Ala), protecting cells against glycine mischarging by AlaRS. Acts via tRNA-based rather than protein-based catalysis; rejects L-amino acids rather than detecting D-amino acids in the active site. By recycling D-aminoacyl-tRNA to D-amino acids and free tRNA molecules, this enzyme counteracts the toxicity associated with the formation of D-aminoacyl-tRNA entities in vivo and helps enforce protein L-homochirality.</text>
</comment>
<accession>A0A929MQ48</accession>